<dbReference type="Proteomes" id="UP000288805">
    <property type="component" value="Unassembled WGS sequence"/>
</dbReference>
<feature type="domain" description="AP-5 complex subunit zeta-1 ARM repeats" evidence="1">
    <location>
        <begin position="16"/>
        <end position="50"/>
    </location>
</feature>
<dbReference type="Pfam" id="PF14764">
    <property type="entry name" value="SPG48"/>
    <property type="match status" value="1"/>
</dbReference>
<protein>
    <recommendedName>
        <fullName evidence="1">AP-5 complex subunit zeta-1 ARM repeats domain-containing protein</fullName>
    </recommendedName>
</protein>
<evidence type="ECO:0000313" key="3">
    <source>
        <dbReference type="Proteomes" id="UP000288805"/>
    </source>
</evidence>
<sequence length="50" mass="5757">MAYCCLEILTPSAYFALSYAILQFFLDFGEIVLHDADPSLRTFFRSCLSR</sequence>
<accession>A0A438DY16</accession>
<reference evidence="2 3" key="1">
    <citation type="journal article" date="2018" name="PLoS Genet.">
        <title>Population sequencing reveals clonal diversity and ancestral inbreeding in the grapevine cultivar Chardonnay.</title>
        <authorList>
            <person name="Roach M.J."/>
            <person name="Johnson D.L."/>
            <person name="Bohlmann J."/>
            <person name="van Vuuren H.J."/>
            <person name="Jones S.J."/>
            <person name="Pretorius I.S."/>
            <person name="Schmidt S.A."/>
            <person name="Borneman A.R."/>
        </authorList>
    </citation>
    <scope>NUCLEOTIDE SEQUENCE [LARGE SCALE GENOMIC DNA]</scope>
    <source>
        <strain evidence="3">cv. Chardonnay</strain>
        <tissue evidence="2">Leaf</tissue>
    </source>
</reference>
<comment type="caution">
    <text evidence="2">The sequence shown here is derived from an EMBL/GenBank/DDBJ whole genome shotgun (WGS) entry which is preliminary data.</text>
</comment>
<evidence type="ECO:0000313" key="2">
    <source>
        <dbReference type="EMBL" id="RVW40310.1"/>
    </source>
</evidence>
<name>A0A438DY16_VITVI</name>
<dbReference type="EMBL" id="QGNW01001462">
    <property type="protein sequence ID" value="RVW40310.1"/>
    <property type="molecule type" value="Genomic_DNA"/>
</dbReference>
<proteinExistence type="predicted"/>
<evidence type="ECO:0000259" key="1">
    <source>
        <dbReference type="Pfam" id="PF14764"/>
    </source>
</evidence>
<gene>
    <name evidence="2" type="ORF">CK203_082794</name>
</gene>
<dbReference type="AlphaFoldDB" id="A0A438DY16"/>
<organism evidence="2 3">
    <name type="scientific">Vitis vinifera</name>
    <name type="common">Grape</name>
    <dbReference type="NCBI Taxonomy" id="29760"/>
    <lineage>
        <taxon>Eukaryota</taxon>
        <taxon>Viridiplantae</taxon>
        <taxon>Streptophyta</taxon>
        <taxon>Embryophyta</taxon>
        <taxon>Tracheophyta</taxon>
        <taxon>Spermatophyta</taxon>
        <taxon>Magnoliopsida</taxon>
        <taxon>eudicotyledons</taxon>
        <taxon>Gunneridae</taxon>
        <taxon>Pentapetalae</taxon>
        <taxon>rosids</taxon>
        <taxon>Vitales</taxon>
        <taxon>Vitaceae</taxon>
        <taxon>Viteae</taxon>
        <taxon>Vitis</taxon>
    </lineage>
</organism>
<dbReference type="InterPro" id="IPR055450">
    <property type="entry name" value="AP5Z1_ARM"/>
</dbReference>